<sequence length="355" mass="40535">MKSLLRKVLSPSTLVKLKNIVSDLDSKIYPTFSKHPFLSSIYYCFFSTQFRREHHAVLQGRLRYTKSLKTIEQSSILLRRNTHRLEKGLIMQPRREVFAEAYIGETIDCFQNCLQSTEMCKDELKWAQDVLVKYFEVVGSSSVLDRARSQFEQLTLMSFDLDADSLPYQHNQRVKSPITQQQLESLFKQRRSVRWYENKPVELDKLQQAIEMASQAPSACNRQPFQFYTTVDQSKAAELSSIAMGTTGFADNIPALIVVVGDLSSYPAERDRHVIYIDGGLASMQLMLALETIGLSSCPINWPDIEVCEVKLAKKLNLPAHLRPIMMIAIGYAQSEGQIPYSQKKSAQLLLKEIH</sequence>
<dbReference type="GO" id="GO:0016491">
    <property type="term" value="F:oxidoreductase activity"/>
    <property type="evidence" value="ECO:0007669"/>
    <property type="project" value="UniProtKB-KW"/>
</dbReference>
<dbReference type="Pfam" id="PF00881">
    <property type="entry name" value="Nitroreductase"/>
    <property type="match status" value="2"/>
</dbReference>
<evidence type="ECO:0000313" key="5">
    <source>
        <dbReference type="Proteomes" id="UP000256999"/>
    </source>
</evidence>
<comment type="caution">
    <text evidence="4">The sequence shown here is derived from an EMBL/GenBank/DDBJ whole genome shotgun (WGS) entry which is preliminary data.</text>
</comment>
<protein>
    <submittedName>
        <fullName evidence="4">Nitroreductase-like protein</fullName>
    </submittedName>
</protein>
<accession>A0A3E0UDJ0</accession>
<proteinExistence type="inferred from homology"/>
<dbReference type="CDD" id="cd02062">
    <property type="entry name" value="Nitro_FMN_reductase"/>
    <property type="match status" value="1"/>
</dbReference>
<gene>
    <name evidence="4" type="ORF">DXX92_05715</name>
</gene>
<dbReference type="EMBL" id="QUOV01000001">
    <property type="protein sequence ID" value="REL34900.1"/>
    <property type="molecule type" value="Genomic_DNA"/>
</dbReference>
<evidence type="ECO:0000256" key="2">
    <source>
        <dbReference type="ARBA" id="ARBA00023002"/>
    </source>
</evidence>
<reference evidence="4 5" key="1">
    <citation type="submission" date="2018-08" db="EMBL/GenBank/DDBJ databases">
        <title>Thalassotalea euphylliae genome.</title>
        <authorList>
            <person name="Summers S."/>
            <person name="Rice S.A."/>
            <person name="Freckelton M.L."/>
            <person name="Nedved B.T."/>
            <person name="Hadfield M.G."/>
        </authorList>
    </citation>
    <scope>NUCLEOTIDE SEQUENCE [LARGE SCALE GENOMIC DNA]</scope>
    <source>
        <strain evidence="4 5">H2</strain>
    </source>
</reference>
<comment type="similarity">
    <text evidence="1">Belongs to the nitroreductase family.</text>
</comment>
<dbReference type="PANTHER" id="PTHR43673">
    <property type="entry name" value="NAD(P)H NITROREDUCTASE YDGI-RELATED"/>
    <property type="match status" value="1"/>
</dbReference>
<dbReference type="AlphaFoldDB" id="A0A3E0UDJ0"/>
<evidence type="ECO:0000313" key="4">
    <source>
        <dbReference type="EMBL" id="REL34900.1"/>
    </source>
</evidence>
<feature type="domain" description="Nitroreductase" evidence="3">
    <location>
        <begin position="188"/>
        <end position="239"/>
    </location>
</feature>
<name>A0A3E0UDJ0_9GAMM</name>
<dbReference type="PANTHER" id="PTHR43673:SF10">
    <property type="entry name" value="NADH DEHYDROGENASE_NAD(P)H NITROREDUCTASE XCC3605-RELATED"/>
    <property type="match status" value="1"/>
</dbReference>
<keyword evidence="2" id="KW-0560">Oxidoreductase</keyword>
<evidence type="ECO:0000259" key="3">
    <source>
        <dbReference type="Pfam" id="PF00881"/>
    </source>
</evidence>
<feature type="domain" description="Nitroreductase" evidence="3">
    <location>
        <begin position="243"/>
        <end position="332"/>
    </location>
</feature>
<dbReference type="OrthoDB" id="9802510at2"/>
<evidence type="ECO:0000256" key="1">
    <source>
        <dbReference type="ARBA" id="ARBA00007118"/>
    </source>
</evidence>
<dbReference type="SUPFAM" id="SSF55469">
    <property type="entry name" value="FMN-dependent nitroreductase-like"/>
    <property type="match status" value="1"/>
</dbReference>
<dbReference type="InterPro" id="IPR000415">
    <property type="entry name" value="Nitroreductase-like"/>
</dbReference>
<dbReference type="Gene3D" id="3.40.109.10">
    <property type="entry name" value="NADH Oxidase"/>
    <property type="match status" value="1"/>
</dbReference>
<organism evidence="4 5">
    <name type="scientific">Thalassotalea euphylliae</name>
    <dbReference type="NCBI Taxonomy" id="1655234"/>
    <lineage>
        <taxon>Bacteria</taxon>
        <taxon>Pseudomonadati</taxon>
        <taxon>Pseudomonadota</taxon>
        <taxon>Gammaproteobacteria</taxon>
        <taxon>Alteromonadales</taxon>
        <taxon>Colwelliaceae</taxon>
        <taxon>Thalassotalea</taxon>
    </lineage>
</organism>
<dbReference type="Proteomes" id="UP000256999">
    <property type="component" value="Unassembled WGS sequence"/>
</dbReference>
<dbReference type="InterPro" id="IPR029479">
    <property type="entry name" value="Nitroreductase"/>
</dbReference>